<protein>
    <submittedName>
        <fullName evidence="4">Calcium-binding protein</fullName>
    </submittedName>
</protein>
<dbReference type="PRINTS" id="PR00313">
    <property type="entry name" value="CABNDNGRPT"/>
</dbReference>
<reference evidence="5" key="1">
    <citation type="journal article" date="2019" name="Int. J. Syst. Evol. Microbiol.">
        <title>The Global Catalogue of Microorganisms (GCM) 10K type strain sequencing project: providing services to taxonomists for standard genome sequencing and annotation.</title>
        <authorList>
            <consortium name="The Broad Institute Genomics Platform"/>
            <consortium name="The Broad Institute Genome Sequencing Center for Infectious Disease"/>
            <person name="Wu L."/>
            <person name="Ma J."/>
        </authorList>
    </citation>
    <scope>NUCLEOTIDE SEQUENCE [LARGE SCALE GENOMIC DNA]</scope>
    <source>
        <strain evidence="5">KCTC 42911</strain>
    </source>
</reference>
<evidence type="ECO:0000256" key="1">
    <source>
        <dbReference type="ARBA" id="ARBA00004613"/>
    </source>
</evidence>
<keyword evidence="5" id="KW-1185">Reference proteome</keyword>
<evidence type="ECO:0000256" key="2">
    <source>
        <dbReference type="ARBA" id="ARBA00022525"/>
    </source>
</evidence>
<proteinExistence type="predicted"/>
<comment type="subcellular location">
    <subcellularLocation>
        <location evidence="1">Secreted</location>
    </subcellularLocation>
</comment>
<dbReference type="InterPro" id="IPR001343">
    <property type="entry name" value="Hemolysn_Ca-bd"/>
</dbReference>
<dbReference type="SUPFAM" id="SSF51120">
    <property type="entry name" value="beta-Roll"/>
    <property type="match status" value="3"/>
</dbReference>
<sequence>MSDLLLLDQKFAPLQYPGTAGEPYDRHVLPDGRLLVLKTVFPSDYYSSPYPLLKLMGADGSLISETRIETDFSFPGSSVEAGLLVSPGGTVLIYTRDGDTGTVAVSAIGPDGQPGPRSTLQGNFDSYNFIRLQARDDGGLLAIWNVTASEGGQETHFQRFNPDGTAANVAAILTGEDAFSLSGIGITPLGDGRSLLFRPGEEPLIHIIGPGGYPGPAIPVFDGAERVEGLTGILPLPEGGFALFAVVPNDNFAFDLVMQKIGPAGGIAGQPMELLEINPFSASVIALDVTDDGSLAVIVGVGRAEVIRRIFDFEGAPVSTDTIYSATPEEAGVARGSEDPVNEFAATVRPDDGLIIVGPRAGPEDNSILFLQSFDSEGRAESTPMPFEGPAAWFNSIGFSGNENGDLWIGWQSQVDGPTLTAYKVFTPRELTPGADSETLSAPEAVDALAGDDLISGSDGQDRILAGEGNDTVSAADGDDLFSGGSGDDMLTGGPGDDMAFFSGRWQDYAFAADGSGLRVTGGPGTAAEQDGSDLLMEVEHLVFANRTDAATTFLDEFEQTLTGTDADDLFETGLGSSILRGEAGNDTLNAGGGADTVNGGSGDDDITGGPETGDLRDVIYAGSGNDRASGGGGNDLIFGQDGNDTLDGGLGADEIQGQSGNDVITGGGLSDLIFGGDGDDFINGGFGYDRINGGDGADRFFHLGIADHGSDWVQDYDAAEGDALVFGQAATADQFQVNLAHTATPDGERSGDDDVQEAFVIYRPTGQIMWALVDGEGQSSINLQISGEVFDLLA</sequence>
<organism evidence="4 5">
    <name type="scientific">Lutimaribacter marinistellae</name>
    <dbReference type="NCBI Taxonomy" id="1820329"/>
    <lineage>
        <taxon>Bacteria</taxon>
        <taxon>Pseudomonadati</taxon>
        <taxon>Pseudomonadota</taxon>
        <taxon>Alphaproteobacteria</taxon>
        <taxon>Rhodobacterales</taxon>
        <taxon>Roseobacteraceae</taxon>
        <taxon>Lutimaribacter</taxon>
    </lineage>
</organism>
<dbReference type="InterPro" id="IPR011049">
    <property type="entry name" value="Serralysin-like_metalloprot_C"/>
</dbReference>
<evidence type="ECO:0000313" key="4">
    <source>
        <dbReference type="EMBL" id="MFC3613797.1"/>
    </source>
</evidence>
<evidence type="ECO:0000313" key="5">
    <source>
        <dbReference type="Proteomes" id="UP001595629"/>
    </source>
</evidence>
<dbReference type="Gene3D" id="2.150.10.10">
    <property type="entry name" value="Serralysin-like metalloprotease, C-terminal"/>
    <property type="match status" value="4"/>
</dbReference>
<gene>
    <name evidence="4" type="ORF">ACFORG_08515</name>
</gene>
<dbReference type="InterPro" id="IPR050557">
    <property type="entry name" value="RTX_toxin/Mannuronan_C5-epim"/>
</dbReference>
<dbReference type="Proteomes" id="UP001595629">
    <property type="component" value="Unassembled WGS sequence"/>
</dbReference>
<dbReference type="Pfam" id="PF00353">
    <property type="entry name" value="HemolysinCabind"/>
    <property type="match status" value="4"/>
</dbReference>
<feature type="region of interest" description="Disordered" evidence="3">
    <location>
        <begin position="590"/>
        <end position="617"/>
    </location>
</feature>
<comment type="caution">
    <text evidence="4">The sequence shown here is derived from an EMBL/GenBank/DDBJ whole genome shotgun (WGS) entry which is preliminary data.</text>
</comment>
<accession>A0ABV7TE00</accession>
<dbReference type="PANTHER" id="PTHR38340">
    <property type="entry name" value="S-LAYER PROTEIN"/>
    <property type="match status" value="1"/>
</dbReference>
<dbReference type="PROSITE" id="PS00330">
    <property type="entry name" value="HEMOLYSIN_CALCIUM"/>
    <property type="match status" value="2"/>
</dbReference>
<dbReference type="InterPro" id="IPR018511">
    <property type="entry name" value="Hemolysin-typ_Ca-bd_CS"/>
</dbReference>
<evidence type="ECO:0000256" key="3">
    <source>
        <dbReference type="SAM" id="MobiDB-lite"/>
    </source>
</evidence>
<feature type="region of interest" description="Disordered" evidence="3">
    <location>
        <begin position="469"/>
        <end position="493"/>
    </location>
</feature>
<keyword evidence="2" id="KW-0964">Secreted</keyword>
<dbReference type="EMBL" id="JBHRXI010000008">
    <property type="protein sequence ID" value="MFC3613797.1"/>
    <property type="molecule type" value="Genomic_DNA"/>
</dbReference>
<name>A0ABV7TE00_9RHOB</name>
<dbReference type="PANTHER" id="PTHR38340:SF1">
    <property type="entry name" value="S-LAYER PROTEIN"/>
    <property type="match status" value="1"/>
</dbReference>
<dbReference type="RefSeq" id="WP_386734992.1">
    <property type="nucleotide sequence ID" value="NZ_JBHRXI010000008.1"/>
</dbReference>